<dbReference type="Gene3D" id="1.10.10.60">
    <property type="entry name" value="Homeodomain-like"/>
    <property type="match status" value="2"/>
</dbReference>
<dbReference type="Gene3D" id="1.10.287.130">
    <property type="match status" value="1"/>
</dbReference>
<dbReference type="PRINTS" id="PR00344">
    <property type="entry name" value="BCTRLSENSOR"/>
</dbReference>
<keyword evidence="6" id="KW-0804">Transcription</keyword>
<evidence type="ECO:0000256" key="8">
    <source>
        <dbReference type="SAM" id="Phobius"/>
    </source>
</evidence>
<dbReference type="SMART" id="SM00388">
    <property type="entry name" value="HisKA"/>
    <property type="match status" value="1"/>
</dbReference>
<evidence type="ECO:0000313" key="12">
    <source>
        <dbReference type="EMBL" id="OAB79668.1"/>
    </source>
</evidence>
<evidence type="ECO:0000256" key="4">
    <source>
        <dbReference type="ARBA" id="ARBA00023015"/>
    </source>
</evidence>
<dbReference type="InterPro" id="IPR018060">
    <property type="entry name" value="HTH_AraC"/>
</dbReference>
<feature type="domain" description="Response regulatory" evidence="11">
    <location>
        <begin position="695"/>
        <end position="810"/>
    </location>
</feature>
<organism evidence="12 13">
    <name type="scientific">Cochleicola gelatinilyticus</name>
    <dbReference type="NCBI Taxonomy" id="1763537"/>
    <lineage>
        <taxon>Bacteria</taxon>
        <taxon>Pseudomonadati</taxon>
        <taxon>Bacteroidota</taxon>
        <taxon>Flavobacteriia</taxon>
        <taxon>Flavobacteriales</taxon>
        <taxon>Flavobacteriaceae</taxon>
        <taxon>Cochleicola</taxon>
    </lineage>
</organism>
<dbReference type="PANTHER" id="PTHR43547:SF2">
    <property type="entry name" value="HYBRID SIGNAL TRANSDUCTION HISTIDINE KINASE C"/>
    <property type="match status" value="1"/>
</dbReference>
<dbReference type="SMART" id="SM00448">
    <property type="entry name" value="REC"/>
    <property type="match status" value="1"/>
</dbReference>
<dbReference type="OrthoDB" id="358279at2"/>
<dbReference type="PROSITE" id="PS01124">
    <property type="entry name" value="HTH_ARAC_FAMILY_2"/>
    <property type="match status" value="1"/>
</dbReference>
<dbReference type="InterPro" id="IPR009057">
    <property type="entry name" value="Homeodomain-like_sf"/>
</dbReference>
<evidence type="ECO:0000256" key="1">
    <source>
        <dbReference type="ARBA" id="ARBA00000085"/>
    </source>
</evidence>
<feature type="modified residue" description="4-aspartylphosphate" evidence="7">
    <location>
        <position position="743"/>
    </location>
</feature>
<keyword evidence="8" id="KW-0812">Transmembrane</keyword>
<dbReference type="InterPro" id="IPR003594">
    <property type="entry name" value="HATPase_dom"/>
</dbReference>
<dbReference type="EC" id="2.7.13.3" evidence="2"/>
<dbReference type="Pfam" id="PF00512">
    <property type="entry name" value="HisKA"/>
    <property type="match status" value="1"/>
</dbReference>
<evidence type="ECO:0000256" key="6">
    <source>
        <dbReference type="ARBA" id="ARBA00023163"/>
    </source>
</evidence>
<dbReference type="EMBL" id="LRXL01000026">
    <property type="protein sequence ID" value="OAB79668.1"/>
    <property type="molecule type" value="Genomic_DNA"/>
</dbReference>
<dbReference type="InterPro" id="IPR036890">
    <property type="entry name" value="HATPase_C_sf"/>
</dbReference>
<dbReference type="Gene3D" id="1.25.40.10">
    <property type="entry name" value="Tetratricopeptide repeat domain"/>
    <property type="match status" value="1"/>
</dbReference>
<proteinExistence type="predicted"/>
<dbReference type="PROSITE" id="PS00041">
    <property type="entry name" value="HTH_ARAC_FAMILY_1"/>
    <property type="match status" value="1"/>
</dbReference>
<dbReference type="STRING" id="1763537.ULVI_02660"/>
<dbReference type="InterPro" id="IPR001789">
    <property type="entry name" value="Sig_transdc_resp-reg_receiver"/>
</dbReference>
<comment type="caution">
    <text evidence="12">The sequence shown here is derived from an EMBL/GenBank/DDBJ whole genome shotgun (WGS) entry which is preliminary data.</text>
</comment>
<dbReference type="SMART" id="SM00387">
    <property type="entry name" value="HATPase_c"/>
    <property type="match status" value="1"/>
</dbReference>
<keyword evidence="3 7" id="KW-0597">Phosphoprotein</keyword>
<dbReference type="PROSITE" id="PS50109">
    <property type="entry name" value="HIS_KIN"/>
    <property type="match status" value="1"/>
</dbReference>
<protein>
    <recommendedName>
        <fullName evidence="2">histidine kinase</fullName>
        <ecNumber evidence="2">2.7.13.3</ecNumber>
    </recommendedName>
</protein>
<dbReference type="SUPFAM" id="SSF47384">
    <property type="entry name" value="Homodimeric domain of signal transducing histidine kinase"/>
    <property type="match status" value="1"/>
</dbReference>
<keyword evidence="8" id="KW-1133">Transmembrane helix</keyword>
<evidence type="ECO:0000256" key="2">
    <source>
        <dbReference type="ARBA" id="ARBA00012438"/>
    </source>
</evidence>
<keyword evidence="13" id="KW-1185">Reference proteome</keyword>
<dbReference type="SUPFAM" id="SSF55874">
    <property type="entry name" value="ATPase domain of HSP90 chaperone/DNA topoisomerase II/histidine kinase"/>
    <property type="match status" value="1"/>
</dbReference>
<keyword evidence="8" id="KW-0472">Membrane</keyword>
<dbReference type="Gene3D" id="3.40.50.2300">
    <property type="match status" value="1"/>
</dbReference>
<accession>A0A167IHV9</accession>
<dbReference type="SUPFAM" id="SSF46689">
    <property type="entry name" value="Homeodomain-like"/>
    <property type="match status" value="1"/>
</dbReference>
<reference evidence="12 13" key="1">
    <citation type="submission" date="2016-02" db="EMBL/GenBank/DDBJ databases">
        <title>Ulvibacter sp. LPB0005, isolated from Thais luteostoma.</title>
        <authorList>
            <person name="Shin S.-K."/>
            <person name="Yi H."/>
        </authorList>
    </citation>
    <scope>NUCLEOTIDE SEQUENCE [LARGE SCALE GENOMIC DNA]</scope>
    <source>
        <strain evidence="12 13">LPB0005</strain>
    </source>
</reference>
<dbReference type="GO" id="GO:0043565">
    <property type="term" value="F:sequence-specific DNA binding"/>
    <property type="evidence" value="ECO:0007669"/>
    <property type="project" value="InterPro"/>
</dbReference>
<dbReference type="Pfam" id="PF12833">
    <property type="entry name" value="HTH_18"/>
    <property type="match status" value="1"/>
</dbReference>
<dbReference type="InterPro" id="IPR003661">
    <property type="entry name" value="HisK_dim/P_dom"/>
</dbReference>
<evidence type="ECO:0000256" key="5">
    <source>
        <dbReference type="ARBA" id="ARBA00023125"/>
    </source>
</evidence>
<keyword evidence="5" id="KW-0238">DNA-binding</keyword>
<keyword evidence="4" id="KW-0805">Transcription regulation</keyword>
<feature type="domain" description="Histidine kinase" evidence="10">
    <location>
        <begin position="432"/>
        <end position="645"/>
    </location>
</feature>
<comment type="catalytic activity">
    <reaction evidence="1">
        <text>ATP + protein L-histidine = ADP + protein N-phospho-L-histidine.</text>
        <dbReference type="EC" id="2.7.13.3"/>
    </reaction>
</comment>
<dbReference type="SUPFAM" id="SSF48452">
    <property type="entry name" value="TPR-like"/>
    <property type="match status" value="2"/>
</dbReference>
<dbReference type="CDD" id="cd00082">
    <property type="entry name" value="HisKA"/>
    <property type="match status" value="1"/>
</dbReference>
<gene>
    <name evidence="12" type="ORF">ULVI_02660</name>
</gene>
<evidence type="ECO:0000256" key="7">
    <source>
        <dbReference type="PROSITE-ProRule" id="PRU00169"/>
    </source>
</evidence>
<dbReference type="Pfam" id="PF00072">
    <property type="entry name" value="Response_reg"/>
    <property type="match status" value="1"/>
</dbReference>
<feature type="domain" description="HTH araC/xylS-type" evidence="9">
    <location>
        <begin position="842"/>
        <end position="941"/>
    </location>
</feature>
<dbReference type="CDD" id="cd17574">
    <property type="entry name" value="REC_OmpR"/>
    <property type="match status" value="1"/>
</dbReference>
<dbReference type="FunFam" id="1.10.287.130:FF:000045">
    <property type="entry name" value="Two-component system sensor histidine kinase/response regulator"/>
    <property type="match status" value="1"/>
</dbReference>
<feature type="transmembrane region" description="Helical" evidence="8">
    <location>
        <begin position="390"/>
        <end position="409"/>
    </location>
</feature>
<dbReference type="PANTHER" id="PTHR43547">
    <property type="entry name" value="TWO-COMPONENT HISTIDINE KINASE"/>
    <property type="match status" value="1"/>
</dbReference>
<dbReference type="AlphaFoldDB" id="A0A167IHV9"/>
<evidence type="ECO:0000259" key="10">
    <source>
        <dbReference type="PROSITE" id="PS50109"/>
    </source>
</evidence>
<sequence length="941" mass="107585">MKKIPLLFIFLASFSFGQSQEKREDALLSLNASEKLYAEKKYDEAYQKAKSAFDYFSQSENDSLLHIARNQLILVSAKTNSEEKEIVYQQAVDAALQKKNWTQLAEVYYTKGRTYFLEREMGTAQPYYIKVDSLARIYNFQNEIMVNAILDRSEIARTTFTYEGVEQASALQETALKLAQQLESEELINNIYLRLADMRGLQGDVSEAKRYTDLAFKYYSTKDNPKRLTKVYLTYMNYYYAIDDYDAAGKKLEEGIAYLKNKNNPYELASVLTAYGTYFRKRRKNCTKAIEQFEKAKAIYDTLAEKESDRYMYLMEGLALCNAEIGDYKAGYAYYQKTYETKKALVKKENNSLTRSLETRYESEKKKQEIALLKSKNELSEQRRKNQKTILLSGLILVALGGLFLFFQLRNRKKVSNKLKELDAAKSNFFANISHEFRTPLALIKGPIEDQLELSNLTTSQRKNLRSAQRNTARLEALVEQLLALSKLENGTIPLQVQPGNLPRFITAQTEAFSYQCLEKKIDYSVKIENDENTDWFDRDMLEKITFNLIGNAVKYTPENGSVEVLGKRIGHQFELSIINSGAYISIEEQQSIFKRFYQSNPKNSGTGIGLALTKELVELHKGQITLDSEENGYTQFTILLPTSKEDFIDTELLSEVLQTKDSITLETEIISSEIQKKTTEVTEALLLHPDDAPVLLIVDDSKDIRDYVTSVFETTYKVLQAANGNEAFEQAVIEIPDLVISDVMMPEEDGFSLTKKLKEHELTAHIPIILLTAKTKVTDKLEGMGVGADAYLTKPFSSQLVKATVANLIENRRKLQQRFSQEVILRPKEIALSSADEQFLERLQVVMDDHITNSEFTVERFGKEMGVSRMQLHRKLKALTGQSTSEFLRSQRLKLAIVLLKKNTVTISEVAYSVGFNDPSYFTKCFKEEFGCSPTQYVSR</sequence>
<dbReference type="Pfam" id="PF02518">
    <property type="entry name" value="HATPase_c"/>
    <property type="match status" value="1"/>
</dbReference>
<dbReference type="InterPro" id="IPR004358">
    <property type="entry name" value="Sig_transdc_His_kin-like_C"/>
</dbReference>
<evidence type="ECO:0000313" key="13">
    <source>
        <dbReference type="Proteomes" id="UP000077013"/>
    </source>
</evidence>
<dbReference type="Proteomes" id="UP000077013">
    <property type="component" value="Unassembled WGS sequence"/>
</dbReference>
<dbReference type="SUPFAM" id="SSF52172">
    <property type="entry name" value="CheY-like"/>
    <property type="match status" value="1"/>
</dbReference>
<dbReference type="InterPro" id="IPR036097">
    <property type="entry name" value="HisK_dim/P_sf"/>
</dbReference>
<name>A0A167IHV9_9FLAO</name>
<evidence type="ECO:0000259" key="9">
    <source>
        <dbReference type="PROSITE" id="PS01124"/>
    </source>
</evidence>
<dbReference type="PROSITE" id="PS50110">
    <property type="entry name" value="RESPONSE_REGULATORY"/>
    <property type="match status" value="1"/>
</dbReference>
<dbReference type="GO" id="GO:0003700">
    <property type="term" value="F:DNA-binding transcription factor activity"/>
    <property type="evidence" value="ECO:0007669"/>
    <property type="project" value="InterPro"/>
</dbReference>
<dbReference type="SMART" id="SM00342">
    <property type="entry name" value="HTH_ARAC"/>
    <property type="match status" value="1"/>
</dbReference>
<dbReference type="InterPro" id="IPR018062">
    <property type="entry name" value="HTH_AraC-typ_CS"/>
</dbReference>
<dbReference type="GO" id="GO:0000155">
    <property type="term" value="F:phosphorelay sensor kinase activity"/>
    <property type="evidence" value="ECO:0007669"/>
    <property type="project" value="InterPro"/>
</dbReference>
<dbReference type="InterPro" id="IPR011990">
    <property type="entry name" value="TPR-like_helical_dom_sf"/>
</dbReference>
<dbReference type="RefSeq" id="WP_068589466.1">
    <property type="nucleotide sequence ID" value="NZ_LRXL01000026.1"/>
</dbReference>
<dbReference type="InterPro" id="IPR011006">
    <property type="entry name" value="CheY-like_superfamily"/>
</dbReference>
<evidence type="ECO:0000256" key="3">
    <source>
        <dbReference type="ARBA" id="ARBA00022553"/>
    </source>
</evidence>
<dbReference type="InterPro" id="IPR005467">
    <property type="entry name" value="His_kinase_dom"/>
</dbReference>
<dbReference type="Gene3D" id="3.30.565.10">
    <property type="entry name" value="Histidine kinase-like ATPase, C-terminal domain"/>
    <property type="match status" value="1"/>
</dbReference>
<evidence type="ECO:0000259" key="11">
    <source>
        <dbReference type="PROSITE" id="PS50110"/>
    </source>
</evidence>